<feature type="domain" description="DUF7144" evidence="2">
    <location>
        <begin position="25"/>
        <end position="139"/>
    </location>
</feature>
<feature type="transmembrane region" description="Helical" evidence="1">
    <location>
        <begin position="22"/>
        <end position="49"/>
    </location>
</feature>
<organism evidence="3 4">
    <name type="scientific">Nocardioides taihuensis</name>
    <dbReference type="NCBI Taxonomy" id="1835606"/>
    <lineage>
        <taxon>Bacteria</taxon>
        <taxon>Bacillati</taxon>
        <taxon>Actinomycetota</taxon>
        <taxon>Actinomycetes</taxon>
        <taxon>Propionibacteriales</taxon>
        <taxon>Nocardioidaceae</taxon>
        <taxon>Nocardioides</taxon>
    </lineage>
</organism>
<dbReference type="Pfam" id="PF23636">
    <property type="entry name" value="DUF7144"/>
    <property type="match status" value="1"/>
</dbReference>
<keyword evidence="1" id="KW-1133">Transmembrane helix</keyword>
<feature type="transmembrane region" description="Helical" evidence="1">
    <location>
        <begin position="93"/>
        <end position="113"/>
    </location>
</feature>
<feature type="transmembrane region" description="Helical" evidence="1">
    <location>
        <begin position="119"/>
        <end position="137"/>
    </location>
</feature>
<dbReference type="RefSeq" id="WP_378589843.1">
    <property type="nucleotide sequence ID" value="NZ_JBHSKD010000009.1"/>
</dbReference>
<evidence type="ECO:0000313" key="3">
    <source>
        <dbReference type="EMBL" id="MFC5177092.1"/>
    </source>
</evidence>
<keyword evidence="1" id="KW-0472">Membrane</keyword>
<evidence type="ECO:0000256" key="1">
    <source>
        <dbReference type="SAM" id="Phobius"/>
    </source>
</evidence>
<sequence>MTNYSDPLPPIPEAGARGTSGWVGWVAFAGFMLVLMGTFSVMNGLTAIFREETLRVRKDNLALPADYTTWGWIHIIIGIVVILAGLGCFAGKVWARTVGVVVALITATLNIFYLVATPFLSAGLIFLAFICCLALTVHGSEIRPEGR</sequence>
<evidence type="ECO:0000313" key="4">
    <source>
        <dbReference type="Proteomes" id="UP001596087"/>
    </source>
</evidence>
<dbReference type="InterPro" id="IPR055568">
    <property type="entry name" value="DUF7144"/>
</dbReference>
<accession>A0ABW0BJG5</accession>
<keyword evidence="4" id="KW-1185">Reference proteome</keyword>
<feature type="transmembrane region" description="Helical" evidence="1">
    <location>
        <begin position="69"/>
        <end position="86"/>
    </location>
</feature>
<protein>
    <recommendedName>
        <fullName evidence="2">DUF7144 domain-containing protein</fullName>
    </recommendedName>
</protein>
<dbReference type="EMBL" id="JBHSKD010000009">
    <property type="protein sequence ID" value="MFC5177092.1"/>
    <property type="molecule type" value="Genomic_DNA"/>
</dbReference>
<keyword evidence="1" id="KW-0812">Transmembrane</keyword>
<name>A0ABW0BJG5_9ACTN</name>
<comment type="caution">
    <text evidence="3">The sequence shown here is derived from an EMBL/GenBank/DDBJ whole genome shotgun (WGS) entry which is preliminary data.</text>
</comment>
<evidence type="ECO:0000259" key="2">
    <source>
        <dbReference type="Pfam" id="PF23636"/>
    </source>
</evidence>
<dbReference type="Proteomes" id="UP001596087">
    <property type="component" value="Unassembled WGS sequence"/>
</dbReference>
<proteinExistence type="predicted"/>
<gene>
    <name evidence="3" type="ORF">ACFPGP_10440</name>
</gene>
<reference evidence="4" key="1">
    <citation type="journal article" date="2019" name="Int. J. Syst. Evol. Microbiol.">
        <title>The Global Catalogue of Microorganisms (GCM) 10K type strain sequencing project: providing services to taxonomists for standard genome sequencing and annotation.</title>
        <authorList>
            <consortium name="The Broad Institute Genomics Platform"/>
            <consortium name="The Broad Institute Genome Sequencing Center for Infectious Disease"/>
            <person name="Wu L."/>
            <person name="Ma J."/>
        </authorList>
    </citation>
    <scope>NUCLEOTIDE SEQUENCE [LARGE SCALE GENOMIC DNA]</scope>
    <source>
        <strain evidence="4">DFY41</strain>
    </source>
</reference>